<reference evidence="1 2" key="1">
    <citation type="submission" date="2019-05" db="EMBL/GenBank/DDBJ databases">
        <title>Verrucobacter flavum gen. nov., sp. nov. a new member of the family Verrucomicrobiaceae.</title>
        <authorList>
            <person name="Szuroczki S."/>
            <person name="Abbaszade G."/>
            <person name="Szabo A."/>
            <person name="Felfoldi T."/>
            <person name="Schumann P."/>
            <person name="Boka K."/>
            <person name="Keki Z."/>
            <person name="Toumi M."/>
            <person name="Toth E."/>
        </authorList>
    </citation>
    <scope>NUCLEOTIDE SEQUENCE [LARGE SCALE GENOMIC DNA]</scope>
    <source>
        <strain evidence="1 2">MG-N-17</strain>
    </source>
</reference>
<keyword evidence="2" id="KW-1185">Reference proteome</keyword>
<dbReference type="AlphaFoldDB" id="A0A5R8K715"/>
<proteinExistence type="predicted"/>
<dbReference type="Proteomes" id="UP000306196">
    <property type="component" value="Unassembled WGS sequence"/>
</dbReference>
<gene>
    <name evidence="1" type="ORF">FEM03_24110</name>
</gene>
<name>A0A5R8K715_9BACT</name>
<accession>A0A5R8K715</accession>
<protein>
    <recommendedName>
        <fullName evidence="3">Ribbon-helix-helix protein, CopG family</fullName>
    </recommendedName>
</protein>
<dbReference type="OrthoDB" id="9553680at2"/>
<evidence type="ECO:0000313" key="1">
    <source>
        <dbReference type="EMBL" id="TLD68161.1"/>
    </source>
</evidence>
<evidence type="ECO:0008006" key="3">
    <source>
        <dbReference type="Google" id="ProtNLM"/>
    </source>
</evidence>
<dbReference type="EMBL" id="VAUV01000034">
    <property type="protein sequence ID" value="TLD68161.1"/>
    <property type="molecule type" value="Genomic_DNA"/>
</dbReference>
<evidence type="ECO:0000313" key="2">
    <source>
        <dbReference type="Proteomes" id="UP000306196"/>
    </source>
</evidence>
<organism evidence="1 2">
    <name type="scientific">Phragmitibacter flavus</name>
    <dbReference type="NCBI Taxonomy" id="2576071"/>
    <lineage>
        <taxon>Bacteria</taxon>
        <taxon>Pseudomonadati</taxon>
        <taxon>Verrucomicrobiota</taxon>
        <taxon>Verrucomicrobiia</taxon>
        <taxon>Verrucomicrobiales</taxon>
        <taxon>Verrucomicrobiaceae</taxon>
        <taxon>Phragmitibacter</taxon>
    </lineage>
</organism>
<comment type="caution">
    <text evidence="1">The sequence shown here is derived from an EMBL/GenBank/DDBJ whole genome shotgun (WGS) entry which is preliminary data.</text>
</comment>
<sequence length="80" mass="9270">MKTITINVSEPVYEDFQEYARKTDRKASELIREAMESFRQLHMQRRTSLRDRRPVSVGGPIQAISAEDDLLGDMLDDARD</sequence>